<feature type="transmembrane region" description="Helical" evidence="8">
    <location>
        <begin position="313"/>
        <end position="330"/>
    </location>
</feature>
<dbReference type="SUPFAM" id="SSF81345">
    <property type="entry name" value="ABC transporter involved in vitamin B12 uptake, BtuC"/>
    <property type="match status" value="1"/>
</dbReference>
<dbReference type="PANTHER" id="PTHR30472:SF25">
    <property type="entry name" value="ABC TRANSPORTER PERMEASE PROTEIN MJ0876-RELATED"/>
    <property type="match status" value="1"/>
</dbReference>
<protein>
    <submittedName>
        <fullName evidence="9">Iron chelate uptake ABC transporter family permease subunit</fullName>
    </submittedName>
</protein>
<accession>A0ABZ0QJZ6</accession>
<evidence type="ECO:0000256" key="3">
    <source>
        <dbReference type="ARBA" id="ARBA00022448"/>
    </source>
</evidence>
<proteinExistence type="inferred from homology"/>
<feature type="transmembrane region" description="Helical" evidence="8">
    <location>
        <begin position="67"/>
        <end position="84"/>
    </location>
</feature>
<dbReference type="RefSeq" id="WP_261897224.1">
    <property type="nucleotide sequence ID" value="NZ_AP024896.1"/>
</dbReference>
<sequence>MLISRRFFTYIGTVVLLLVVLLIFGWIGLFAYSAIPISGYDAFAAIWHRDPTVIAHIVVHDVRLPRVLEAMLVGASIAAAGALMQGLTRNPLASPSLFGVNAGAALGMALVSTVFAVSSPIGVPLAAILGGLTTWVLVMILGGAWRAGTERGQLVLAGIAISALCSALTKASIILVEDQAASVMAWLAGSFANVQWHNWQWSWPGLAVGLVVSLLLAPKVNLLAMGDERVKSLGINLTAMRLVIAGTVLVLVGISVSTVGALSFVGLIVPHLGRLLVGYDYRRLMPVTMLLGALLTVAADIVSRAVIYPTETPAGAVLAIIGAPIFIYLVRKTR</sequence>
<gene>
    <name evidence="9" type="ORF">R8Z52_20085</name>
</gene>
<comment type="subcellular location">
    <subcellularLocation>
        <location evidence="1">Cell membrane</location>
        <topology evidence="1">Multi-pass membrane protein</topology>
    </subcellularLocation>
</comment>
<keyword evidence="3" id="KW-0813">Transport</keyword>
<dbReference type="Gene3D" id="1.10.3470.10">
    <property type="entry name" value="ABC transporter involved in vitamin B12 uptake, BtuC"/>
    <property type="match status" value="1"/>
</dbReference>
<feature type="transmembrane region" description="Helical" evidence="8">
    <location>
        <begin position="7"/>
        <end position="32"/>
    </location>
</feature>
<evidence type="ECO:0000256" key="6">
    <source>
        <dbReference type="ARBA" id="ARBA00022989"/>
    </source>
</evidence>
<evidence type="ECO:0000256" key="7">
    <source>
        <dbReference type="ARBA" id="ARBA00023136"/>
    </source>
</evidence>
<keyword evidence="7 8" id="KW-0472">Membrane</keyword>
<reference evidence="9 10" key="1">
    <citation type="submission" date="2023-11" db="EMBL/GenBank/DDBJ databases">
        <title>Plant-associative lifestyle of Vibrio porteresiae and its evolutionary dynamics.</title>
        <authorList>
            <person name="Rameshkumar N."/>
            <person name="Kirti K."/>
        </authorList>
    </citation>
    <scope>NUCLEOTIDE SEQUENCE [LARGE SCALE GENOMIC DNA]</scope>
    <source>
        <strain evidence="9 10">MSSRF30</strain>
    </source>
</reference>
<dbReference type="InterPro" id="IPR000522">
    <property type="entry name" value="ABC_transptr_permease_BtuC"/>
</dbReference>
<name>A0ABZ0QJZ6_9VIBR</name>
<keyword evidence="10" id="KW-1185">Reference proteome</keyword>
<comment type="similarity">
    <text evidence="2">Belongs to the binding-protein-dependent transport system permease family. FecCD subfamily.</text>
</comment>
<dbReference type="Proteomes" id="UP001304071">
    <property type="component" value="Chromosome 2"/>
</dbReference>
<feature type="transmembrane region" description="Helical" evidence="8">
    <location>
        <begin position="123"/>
        <end position="142"/>
    </location>
</feature>
<keyword evidence="5 8" id="KW-0812">Transmembrane</keyword>
<evidence type="ECO:0000256" key="5">
    <source>
        <dbReference type="ARBA" id="ARBA00022692"/>
    </source>
</evidence>
<evidence type="ECO:0000256" key="2">
    <source>
        <dbReference type="ARBA" id="ARBA00007935"/>
    </source>
</evidence>
<dbReference type="Pfam" id="PF01032">
    <property type="entry name" value="FecCD"/>
    <property type="match status" value="1"/>
</dbReference>
<dbReference type="PANTHER" id="PTHR30472">
    <property type="entry name" value="FERRIC ENTEROBACTIN TRANSPORT SYSTEM PERMEASE PROTEIN"/>
    <property type="match status" value="1"/>
</dbReference>
<evidence type="ECO:0000313" key="9">
    <source>
        <dbReference type="EMBL" id="WPC76829.1"/>
    </source>
</evidence>
<keyword evidence="4" id="KW-1003">Cell membrane</keyword>
<feature type="transmembrane region" description="Helical" evidence="8">
    <location>
        <begin position="289"/>
        <end position="307"/>
    </location>
</feature>
<dbReference type="CDD" id="cd06550">
    <property type="entry name" value="TM_ABC_iron-siderophores_like"/>
    <property type="match status" value="1"/>
</dbReference>
<evidence type="ECO:0000256" key="1">
    <source>
        <dbReference type="ARBA" id="ARBA00004651"/>
    </source>
</evidence>
<feature type="transmembrane region" description="Helical" evidence="8">
    <location>
        <begin position="233"/>
        <end position="254"/>
    </location>
</feature>
<keyword evidence="6 8" id="KW-1133">Transmembrane helix</keyword>
<dbReference type="InterPro" id="IPR037294">
    <property type="entry name" value="ABC_BtuC-like"/>
</dbReference>
<organism evidence="9 10">
    <name type="scientific">Vibrio porteresiae DSM 19223</name>
    <dbReference type="NCBI Taxonomy" id="1123496"/>
    <lineage>
        <taxon>Bacteria</taxon>
        <taxon>Pseudomonadati</taxon>
        <taxon>Pseudomonadota</taxon>
        <taxon>Gammaproteobacteria</taxon>
        <taxon>Vibrionales</taxon>
        <taxon>Vibrionaceae</taxon>
        <taxon>Vibrio</taxon>
    </lineage>
</organism>
<feature type="transmembrane region" description="Helical" evidence="8">
    <location>
        <begin position="154"/>
        <end position="176"/>
    </location>
</feature>
<evidence type="ECO:0000256" key="4">
    <source>
        <dbReference type="ARBA" id="ARBA00022475"/>
    </source>
</evidence>
<evidence type="ECO:0000256" key="8">
    <source>
        <dbReference type="SAM" id="Phobius"/>
    </source>
</evidence>
<feature type="transmembrane region" description="Helical" evidence="8">
    <location>
        <begin position="201"/>
        <end position="221"/>
    </location>
</feature>
<dbReference type="EMBL" id="CP138204">
    <property type="protein sequence ID" value="WPC76829.1"/>
    <property type="molecule type" value="Genomic_DNA"/>
</dbReference>
<evidence type="ECO:0000313" key="10">
    <source>
        <dbReference type="Proteomes" id="UP001304071"/>
    </source>
</evidence>
<feature type="transmembrane region" description="Helical" evidence="8">
    <location>
        <begin position="96"/>
        <end position="117"/>
    </location>
</feature>